<dbReference type="EMBL" id="ML986521">
    <property type="protein sequence ID" value="KAF2272409.1"/>
    <property type="molecule type" value="Genomic_DNA"/>
</dbReference>
<evidence type="ECO:0000256" key="2">
    <source>
        <dbReference type="RuleBase" id="RU368010"/>
    </source>
</evidence>
<keyword evidence="2" id="KW-0653">Protein transport</keyword>
<dbReference type="GO" id="GO:0007030">
    <property type="term" value="P:Golgi organization"/>
    <property type="evidence" value="ECO:0007669"/>
    <property type="project" value="UniProtKB-UniRule"/>
</dbReference>
<dbReference type="GeneID" id="54546927"/>
<dbReference type="GO" id="GO:0048193">
    <property type="term" value="P:Golgi vesicle transport"/>
    <property type="evidence" value="ECO:0007669"/>
    <property type="project" value="TreeGrafter"/>
</dbReference>
<evidence type="ECO:0000313" key="4">
    <source>
        <dbReference type="EMBL" id="KAF2272409.1"/>
    </source>
</evidence>
<dbReference type="GO" id="GO:0016020">
    <property type="term" value="C:membrane"/>
    <property type="evidence" value="ECO:0007669"/>
    <property type="project" value="TreeGrafter"/>
</dbReference>
<comment type="subunit">
    <text evidence="2">Component of the Golgi-associated retrograde protein (GARP) complex.</text>
</comment>
<keyword evidence="2" id="KW-0813">Transport</keyword>
<dbReference type="GO" id="GO:0032456">
    <property type="term" value="P:endocytic recycling"/>
    <property type="evidence" value="ECO:0007669"/>
    <property type="project" value="TreeGrafter"/>
</dbReference>
<dbReference type="GO" id="GO:0000938">
    <property type="term" value="C:GARP complex"/>
    <property type="evidence" value="ECO:0007669"/>
    <property type="project" value="UniProtKB-UniRule"/>
</dbReference>
<organism evidence="4 5">
    <name type="scientific">Westerdykella ornata</name>
    <dbReference type="NCBI Taxonomy" id="318751"/>
    <lineage>
        <taxon>Eukaryota</taxon>
        <taxon>Fungi</taxon>
        <taxon>Dikarya</taxon>
        <taxon>Ascomycota</taxon>
        <taxon>Pezizomycotina</taxon>
        <taxon>Dothideomycetes</taxon>
        <taxon>Pleosporomycetidae</taxon>
        <taxon>Pleosporales</taxon>
        <taxon>Sporormiaceae</taxon>
        <taxon>Westerdykella</taxon>
    </lineage>
</organism>
<proteinExistence type="inferred from homology"/>
<dbReference type="InterPro" id="IPR014812">
    <property type="entry name" value="Vps51"/>
</dbReference>
<evidence type="ECO:0000256" key="3">
    <source>
        <dbReference type="SAM" id="MobiDB-lite"/>
    </source>
</evidence>
<keyword evidence="5" id="KW-1185">Reference proteome</keyword>
<reference evidence="4" key="1">
    <citation type="journal article" date="2020" name="Stud. Mycol.">
        <title>101 Dothideomycetes genomes: a test case for predicting lifestyles and emergence of pathogens.</title>
        <authorList>
            <person name="Haridas S."/>
            <person name="Albert R."/>
            <person name="Binder M."/>
            <person name="Bloem J."/>
            <person name="Labutti K."/>
            <person name="Salamov A."/>
            <person name="Andreopoulos B."/>
            <person name="Baker S."/>
            <person name="Barry K."/>
            <person name="Bills G."/>
            <person name="Bluhm B."/>
            <person name="Cannon C."/>
            <person name="Castanera R."/>
            <person name="Culley D."/>
            <person name="Daum C."/>
            <person name="Ezra D."/>
            <person name="Gonzalez J."/>
            <person name="Henrissat B."/>
            <person name="Kuo A."/>
            <person name="Liang C."/>
            <person name="Lipzen A."/>
            <person name="Lutzoni F."/>
            <person name="Magnuson J."/>
            <person name="Mondo S."/>
            <person name="Nolan M."/>
            <person name="Ohm R."/>
            <person name="Pangilinan J."/>
            <person name="Park H.-J."/>
            <person name="Ramirez L."/>
            <person name="Alfaro M."/>
            <person name="Sun H."/>
            <person name="Tritt A."/>
            <person name="Yoshinaga Y."/>
            <person name="Zwiers L.-H."/>
            <person name="Turgeon B."/>
            <person name="Goodwin S."/>
            <person name="Spatafora J."/>
            <person name="Crous P."/>
            <person name="Grigoriev I."/>
        </authorList>
    </citation>
    <scope>NUCLEOTIDE SEQUENCE</scope>
    <source>
        <strain evidence="4">CBS 379.55</strain>
    </source>
</reference>
<feature type="compositionally biased region" description="Low complexity" evidence="3">
    <location>
        <begin position="1"/>
        <end position="33"/>
    </location>
</feature>
<evidence type="ECO:0000256" key="1">
    <source>
        <dbReference type="ARBA" id="ARBA00006080"/>
    </source>
</evidence>
<keyword evidence="2" id="KW-0445">Lipid transport</keyword>
<dbReference type="RefSeq" id="XP_033649948.1">
    <property type="nucleotide sequence ID" value="XM_033793752.1"/>
</dbReference>
<dbReference type="AlphaFoldDB" id="A0A6A6JB33"/>
<gene>
    <name evidence="4" type="ORF">EI97DRAFT_208676</name>
</gene>
<keyword evidence="2" id="KW-0333">Golgi apparatus</keyword>
<comment type="subcellular location">
    <subcellularLocation>
        <location evidence="2">Golgi apparatus</location>
        <location evidence="2">trans-Golgi network</location>
    </subcellularLocation>
</comment>
<dbReference type="Proteomes" id="UP000800097">
    <property type="component" value="Unassembled WGS sequence"/>
</dbReference>
<accession>A0A6A6JB33</accession>
<dbReference type="OrthoDB" id="203678at2759"/>
<evidence type="ECO:0000313" key="5">
    <source>
        <dbReference type="Proteomes" id="UP000800097"/>
    </source>
</evidence>
<dbReference type="GO" id="GO:0005829">
    <property type="term" value="C:cytosol"/>
    <property type="evidence" value="ECO:0007669"/>
    <property type="project" value="GOC"/>
</dbReference>
<dbReference type="GO" id="GO:1990745">
    <property type="term" value="C:EARP complex"/>
    <property type="evidence" value="ECO:0007669"/>
    <property type="project" value="TreeGrafter"/>
</dbReference>
<protein>
    <recommendedName>
        <fullName evidence="2">Vacuolar protein sorting-associated protein 51 homolog</fullName>
    </recommendedName>
</protein>
<feature type="region of interest" description="Disordered" evidence="3">
    <location>
        <begin position="1"/>
        <end position="35"/>
    </location>
</feature>
<dbReference type="GO" id="GO:0042147">
    <property type="term" value="P:retrograde transport, endosome to Golgi"/>
    <property type="evidence" value="ECO:0007669"/>
    <property type="project" value="UniProtKB-UniRule"/>
</dbReference>
<dbReference type="Pfam" id="PF08700">
    <property type="entry name" value="VPS51_Exo84_N"/>
    <property type="match status" value="1"/>
</dbReference>
<comment type="similarity">
    <text evidence="1 2">Belongs to the VPS51 family.</text>
</comment>
<dbReference type="GO" id="GO:0006869">
    <property type="term" value="P:lipid transport"/>
    <property type="evidence" value="ECO:0007669"/>
    <property type="project" value="UniProtKB-UniRule"/>
</dbReference>
<dbReference type="GO" id="GO:0015031">
    <property type="term" value="P:protein transport"/>
    <property type="evidence" value="ECO:0007669"/>
    <property type="project" value="UniProtKB-UniRule"/>
</dbReference>
<dbReference type="PANTHER" id="PTHR15954:SF4">
    <property type="entry name" value="VACUOLAR PROTEIN SORTING-ASSOCIATED PROTEIN 51 HOMOLOG"/>
    <property type="match status" value="1"/>
</dbReference>
<name>A0A6A6JB33_WESOR</name>
<dbReference type="PANTHER" id="PTHR15954">
    <property type="entry name" value="VACUOLAR PROTEIN SORTING-ASSOCIATED PROTEIN 51 HOMOLOG"/>
    <property type="match status" value="1"/>
</dbReference>
<sequence length="291" mass="31976">MSTIASPRPSSSIRSPSSTRTSIDTAARPPANSRRNRAALRDYYGIKSASKGADTKISEESSRTELGPDVEAETLSELDSETFDAEAYVNTILATRGLSEVLKTEADLLSRTYTILCNLFWRIIINCRPEIRNLDSDRKSLVYDNYSKLLAATSTIRRMRTNMDPLAPTTHTLSPAISHIAETAASISSSAHASVAHPAGLGIQVRIDEPGHQSGSDKDRQKERATVLWVLDTPRRLNALLAERRTKEAQEDWAEVSRLLQKWGKVNGVGELRTACENIMDAIQDPPEAGS</sequence>
<comment type="function">
    <text evidence="2">Acts as component of the GARP complex that is involved in retrograde transport from early and late endosomes to the trans-Golgi network (TGN).</text>
</comment>